<comment type="subcellular location">
    <subcellularLocation>
        <location evidence="8">Nucleus</location>
    </subcellularLocation>
</comment>
<keyword evidence="8" id="KW-0539">Nucleus</keyword>
<evidence type="ECO:0000256" key="6">
    <source>
        <dbReference type="ARBA" id="ARBA00022842"/>
    </source>
</evidence>
<evidence type="ECO:0000256" key="8">
    <source>
        <dbReference type="RuleBase" id="RU365033"/>
    </source>
</evidence>
<dbReference type="Proteomes" id="UP000218209">
    <property type="component" value="Unassembled WGS sequence"/>
</dbReference>
<dbReference type="GO" id="GO:0036297">
    <property type="term" value="P:interstrand cross-link repair"/>
    <property type="evidence" value="ECO:0007669"/>
    <property type="project" value="InterPro"/>
</dbReference>
<comment type="cofactor">
    <cofactor evidence="8">
        <name>Mg(2+)</name>
        <dbReference type="ChEBI" id="CHEBI:18420"/>
    </cofactor>
    <cofactor evidence="8">
        <name>Mn(2+)</name>
        <dbReference type="ChEBI" id="CHEBI:29035"/>
    </cofactor>
</comment>
<dbReference type="PANTHER" id="PTHR15749:SF4">
    <property type="entry name" value="FANCONI-ASSOCIATED NUCLEASE 1"/>
    <property type="match status" value="1"/>
</dbReference>
<comment type="similarity">
    <text evidence="2 8">Belongs to the FAN1 family.</text>
</comment>
<organism evidence="11 12">
    <name type="scientific">Porphyra umbilicalis</name>
    <name type="common">Purple laver</name>
    <name type="synonym">Red alga</name>
    <dbReference type="NCBI Taxonomy" id="2786"/>
    <lineage>
        <taxon>Eukaryota</taxon>
        <taxon>Rhodophyta</taxon>
        <taxon>Bangiophyceae</taxon>
        <taxon>Bangiales</taxon>
        <taxon>Bangiaceae</taxon>
        <taxon>Porphyra</taxon>
    </lineage>
</organism>
<dbReference type="EC" id="3.1.4.1" evidence="8"/>
<evidence type="ECO:0000256" key="4">
    <source>
        <dbReference type="ARBA" id="ARBA00022723"/>
    </source>
</evidence>
<dbReference type="GO" id="GO:0004528">
    <property type="term" value="F:phosphodiesterase I activity"/>
    <property type="evidence" value="ECO:0007669"/>
    <property type="project" value="UniProtKB-EC"/>
</dbReference>
<keyword evidence="8" id="KW-0227">DNA damage</keyword>
<dbReference type="InterPro" id="IPR033315">
    <property type="entry name" value="Fan1-like"/>
</dbReference>
<keyword evidence="8" id="KW-0234">DNA repair</keyword>
<evidence type="ECO:0000256" key="1">
    <source>
        <dbReference type="ARBA" id="ARBA00000983"/>
    </source>
</evidence>
<evidence type="ECO:0000256" key="5">
    <source>
        <dbReference type="ARBA" id="ARBA00022801"/>
    </source>
</evidence>
<comment type="function">
    <text evidence="8">Nuclease required for the repair of DNA interstrand cross-links (ICL). Acts as a 5'-3' exonuclease that anchors at a cut end of DNA and cleaves DNA successively at every third nucleotide, allowing to excise an ICL from one strand through flanking incisions.</text>
</comment>
<sequence length="422" mass="42937">MTKAAAAASAVAAAEAALPPLLVRSLAASSRVASLVGVTERRIFGRPLPADADANVAAGAGAGARATANIDESGASAAPARATGKAVFLGYDEFIEGGPDGGGARVTVEQLVLQAYALSGGWTGLHAEGWPLRCLFTLLLWEEAVFTDVPDVFRTPYQRGPADLATEAFYSSRRDAIDARLTQVADMSAGELRAEVVARHVAHAGTAAVGVRWDDDTLDADGMGTVAAAIGGRVLAAAFRRLADDWAFWSAGLPDLLLWRTVPSPGSRSGGRASVGRGGGETAAGTSGVDAAAGGNVSAGAMEAIVEAVDVHTPPPPSTPVSPSPPAAVEALWVEVKSARDRLAPRQRDWLVALADAGAAAEVCWVVEKVGGRRRRPGSAPSAAAFPESGVEDGAEPDADDLLSGDVGGDYDGTRLAVFDAG</sequence>
<dbReference type="EMBL" id="KV919424">
    <property type="protein sequence ID" value="OSX69733.1"/>
    <property type="molecule type" value="Genomic_DNA"/>
</dbReference>
<dbReference type="InterPro" id="IPR014883">
    <property type="entry name" value="VRR_NUC"/>
</dbReference>
<evidence type="ECO:0000259" key="10">
    <source>
        <dbReference type="SMART" id="SM00990"/>
    </source>
</evidence>
<proteinExistence type="inferred from homology"/>
<feature type="region of interest" description="Disordered" evidence="9">
    <location>
        <begin position="264"/>
        <end position="289"/>
    </location>
</feature>
<dbReference type="InterPro" id="IPR011856">
    <property type="entry name" value="tRNA_endonuc-like_dom_sf"/>
</dbReference>
<evidence type="ECO:0000313" key="11">
    <source>
        <dbReference type="EMBL" id="OSX69733.1"/>
    </source>
</evidence>
<evidence type="ECO:0000313" key="12">
    <source>
        <dbReference type="Proteomes" id="UP000218209"/>
    </source>
</evidence>
<dbReference type="GO" id="GO:0008409">
    <property type="term" value="F:5'-3' exonuclease activity"/>
    <property type="evidence" value="ECO:0007669"/>
    <property type="project" value="TreeGrafter"/>
</dbReference>
<dbReference type="GO" id="GO:0070336">
    <property type="term" value="F:flap-structured DNA binding"/>
    <property type="evidence" value="ECO:0007669"/>
    <property type="project" value="TreeGrafter"/>
</dbReference>
<dbReference type="Pfam" id="PF08774">
    <property type="entry name" value="VRR_NUC"/>
    <property type="match status" value="2"/>
</dbReference>
<reference evidence="11 12" key="1">
    <citation type="submission" date="2017-03" db="EMBL/GenBank/DDBJ databases">
        <title>WGS assembly of Porphyra umbilicalis.</title>
        <authorList>
            <person name="Brawley S.H."/>
            <person name="Blouin N.A."/>
            <person name="Ficko-Blean E."/>
            <person name="Wheeler G.L."/>
            <person name="Lohr M."/>
            <person name="Goodson H.V."/>
            <person name="Jenkins J.W."/>
            <person name="Blaby-Haas C.E."/>
            <person name="Helliwell K.E."/>
            <person name="Chan C."/>
            <person name="Marriage T."/>
            <person name="Bhattacharya D."/>
            <person name="Klein A.S."/>
            <person name="Badis Y."/>
            <person name="Brodie J."/>
            <person name="Cao Y."/>
            <person name="Collen J."/>
            <person name="Dittami S.M."/>
            <person name="Gachon C.M."/>
            <person name="Green B.R."/>
            <person name="Karpowicz S."/>
            <person name="Kim J.W."/>
            <person name="Kudahl U."/>
            <person name="Lin S."/>
            <person name="Michel G."/>
            <person name="Mittag M."/>
            <person name="Olson B.J."/>
            <person name="Pangilinan J."/>
            <person name="Peng Y."/>
            <person name="Qiu H."/>
            <person name="Shu S."/>
            <person name="Singer J.T."/>
            <person name="Smith A.G."/>
            <person name="Sprecher B.N."/>
            <person name="Wagner V."/>
            <person name="Wang W."/>
            <person name="Wang Z.-Y."/>
            <person name="Yan J."/>
            <person name="Yarish C."/>
            <person name="Zoeuner-Riek S."/>
            <person name="Zhuang Y."/>
            <person name="Zou Y."/>
            <person name="Lindquist E.A."/>
            <person name="Grimwood J."/>
            <person name="Barry K."/>
            <person name="Rokhsar D.S."/>
            <person name="Schmutz J."/>
            <person name="Stiller J.W."/>
            <person name="Grossman A.R."/>
            <person name="Prochnik S.E."/>
        </authorList>
    </citation>
    <scope>NUCLEOTIDE SEQUENCE [LARGE SCALE GENOMIC DNA]</scope>
    <source>
        <strain evidence="11">4086291</strain>
    </source>
</reference>
<evidence type="ECO:0000256" key="7">
    <source>
        <dbReference type="ARBA" id="ARBA00023211"/>
    </source>
</evidence>
<feature type="domain" description="VRR-NUC" evidence="10">
    <location>
        <begin position="187"/>
        <end position="368"/>
    </location>
</feature>
<evidence type="ECO:0000256" key="2">
    <source>
        <dbReference type="ARBA" id="ARBA00005533"/>
    </source>
</evidence>
<dbReference type="PANTHER" id="PTHR15749">
    <property type="entry name" value="FANCONI-ASSOCIATED NUCLEASE 1"/>
    <property type="match status" value="1"/>
</dbReference>
<gene>
    <name evidence="11" type="ORF">BU14_1234s0006</name>
</gene>
<dbReference type="Gene3D" id="3.40.1350.10">
    <property type="match status" value="1"/>
</dbReference>
<dbReference type="SMART" id="SM00990">
    <property type="entry name" value="VRR_NUC"/>
    <property type="match status" value="1"/>
</dbReference>
<protein>
    <recommendedName>
        <fullName evidence="8">Fanconi-associated nuclease</fullName>
        <ecNumber evidence="8">3.1.4.1</ecNumber>
    </recommendedName>
</protein>
<name>A0A1X6NMZ9_PORUM</name>
<keyword evidence="12" id="KW-1185">Reference proteome</keyword>
<evidence type="ECO:0000256" key="9">
    <source>
        <dbReference type="SAM" id="MobiDB-lite"/>
    </source>
</evidence>
<accession>A0A1X6NMZ9</accession>
<feature type="region of interest" description="Disordered" evidence="9">
    <location>
        <begin position="373"/>
        <end position="412"/>
    </location>
</feature>
<keyword evidence="6 8" id="KW-0460">Magnesium</keyword>
<comment type="catalytic activity">
    <reaction evidence="1 8">
        <text>Hydrolytically removes 5'-nucleotides successively from the 3'-hydroxy termini of 3'-hydroxy-terminated oligonucleotides.</text>
        <dbReference type="EC" id="3.1.4.1"/>
    </reaction>
</comment>
<feature type="compositionally biased region" description="Low complexity" evidence="9">
    <location>
        <begin position="378"/>
        <end position="389"/>
    </location>
</feature>
<feature type="compositionally biased region" description="Acidic residues" evidence="9">
    <location>
        <begin position="390"/>
        <end position="403"/>
    </location>
</feature>
<dbReference type="AlphaFoldDB" id="A0A1X6NMZ9"/>
<dbReference type="GO" id="GO:0005634">
    <property type="term" value="C:nucleus"/>
    <property type="evidence" value="ECO:0007669"/>
    <property type="project" value="UniProtKB-SubCell"/>
</dbReference>
<keyword evidence="5 8" id="KW-0378">Hydrolase</keyword>
<keyword evidence="7 8" id="KW-0464">Manganese</keyword>
<keyword evidence="4 8" id="KW-0479">Metal-binding</keyword>
<dbReference type="GO" id="GO:0017108">
    <property type="term" value="F:5'-flap endonuclease activity"/>
    <property type="evidence" value="ECO:0007669"/>
    <property type="project" value="TreeGrafter"/>
</dbReference>
<feature type="compositionally biased region" description="Low complexity" evidence="9">
    <location>
        <begin position="266"/>
        <end position="275"/>
    </location>
</feature>
<dbReference type="OrthoDB" id="2339at2759"/>
<evidence type="ECO:0000256" key="3">
    <source>
        <dbReference type="ARBA" id="ARBA00022722"/>
    </source>
</evidence>
<dbReference type="GO" id="GO:0046872">
    <property type="term" value="F:metal ion binding"/>
    <property type="evidence" value="ECO:0007669"/>
    <property type="project" value="UniProtKB-KW"/>
</dbReference>
<keyword evidence="3 8" id="KW-0540">Nuclease</keyword>